<protein>
    <submittedName>
        <fullName evidence="9">Aquaporin</fullName>
    </submittedName>
</protein>
<dbReference type="SUPFAM" id="SSF81338">
    <property type="entry name" value="Aquaporin-like"/>
    <property type="match status" value="1"/>
</dbReference>
<dbReference type="AlphaFoldDB" id="A0A1C2IGM1"/>
<feature type="transmembrane region" description="Helical" evidence="8">
    <location>
        <begin position="151"/>
        <end position="168"/>
    </location>
</feature>
<evidence type="ECO:0000256" key="5">
    <source>
        <dbReference type="ARBA" id="ARBA00022989"/>
    </source>
</evidence>
<comment type="subcellular location">
    <subcellularLocation>
        <location evidence="1">Membrane</location>
        <topology evidence="1">Multi-pass membrane protein</topology>
    </subcellularLocation>
</comment>
<comment type="caution">
    <text evidence="9">The sequence shown here is derived from an EMBL/GenBank/DDBJ whole genome shotgun (WGS) entry which is preliminary data.</text>
</comment>
<dbReference type="GO" id="GO:0015254">
    <property type="term" value="F:glycerol channel activity"/>
    <property type="evidence" value="ECO:0007669"/>
    <property type="project" value="TreeGrafter"/>
</dbReference>
<feature type="transmembrane region" description="Helical" evidence="8">
    <location>
        <begin position="25"/>
        <end position="50"/>
    </location>
</feature>
<evidence type="ECO:0000256" key="7">
    <source>
        <dbReference type="RuleBase" id="RU000477"/>
    </source>
</evidence>
<gene>
    <name evidence="9" type="ORF">A6M23_03510</name>
</gene>
<dbReference type="InterPro" id="IPR022357">
    <property type="entry name" value="MIP_CS"/>
</dbReference>
<dbReference type="EMBL" id="LWRY01000021">
    <property type="protein sequence ID" value="OCX75133.1"/>
    <property type="molecule type" value="Genomic_DNA"/>
</dbReference>
<dbReference type="PRINTS" id="PR00783">
    <property type="entry name" value="MINTRINSICP"/>
</dbReference>
<evidence type="ECO:0000256" key="8">
    <source>
        <dbReference type="SAM" id="Phobius"/>
    </source>
</evidence>
<dbReference type="NCBIfam" id="TIGR00861">
    <property type="entry name" value="MIP"/>
    <property type="match status" value="1"/>
</dbReference>
<dbReference type="Proteomes" id="UP000095008">
    <property type="component" value="Unassembled WGS sequence"/>
</dbReference>
<dbReference type="OrthoDB" id="9807293at2"/>
<evidence type="ECO:0000313" key="9">
    <source>
        <dbReference type="EMBL" id="OCX75133.1"/>
    </source>
</evidence>
<keyword evidence="3 7" id="KW-0813">Transport</keyword>
<organism evidence="9 10">
    <name type="scientific">Acidithiobacillus thiooxidans</name>
    <name type="common">Thiobacillus thiooxidans</name>
    <dbReference type="NCBI Taxonomy" id="930"/>
    <lineage>
        <taxon>Bacteria</taxon>
        <taxon>Pseudomonadati</taxon>
        <taxon>Pseudomonadota</taxon>
        <taxon>Acidithiobacillia</taxon>
        <taxon>Acidithiobacillales</taxon>
        <taxon>Acidithiobacillaceae</taxon>
        <taxon>Acidithiobacillus</taxon>
    </lineage>
</organism>
<reference evidence="9" key="1">
    <citation type="journal article" date="2016" name="Int. J. Mol. Sci.">
        <title>Comparative genomics of the extreme acidophile Acidithiobacillus thiooxidans reveals intraspecific divergence and niche adaptation.</title>
        <authorList>
            <person name="Zhang X."/>
            <person name="Feng X."/>
            <person name="Tao J."/>
            <person name="Ma L."/>
            <person name="Xiao Y."/>
            <person name="Liang Y."/>
            <person name="Liu X."/>
            <person name="Yin H."/>
        </authorList>
    </citation>
    <scope>NUCLEOTIDE SEQUENCE [LARGE SCALE GENOMIC DNA]</scope>
    <source>
        <strain evidence="9">DXS-W</strain>
    </source>
</reference>
<evidence type="ECO:0000256" key="4">
    <source>
        <dbReference type="ARBA" id="ARBA00022692"/>
    </source>
</evidence>
<dbReference type="Pfam" id="PF00230">
    <property type="entry name" value="MIP"/>
    <property type="match status" value="1"/>
</dbReference>
<keyword evidence="5 8" id="KW-1133">Transmembrane helix</keyword>
<dbReference type="PANTHER" id="PTHR43829">
    <property type="entry name" value="AQUAPORIN OR AQUAGLYCEROPORIN RELATED"/>
    <property type="match status" value="1"/>
</dbReference>
<feature type="transmembrane region" description="Helical" evidence="8">
    <location>
        <begin position="62"/>
        <end position="91"/>
    </location>
</feature>
<evidence type="ECO:0000313" key="10">
    <source>
        <dbReference type="Proteomes" id="UP000095008"/>
    </source>
</evidence>
<keyword evidence="10" id="KW-1185">Reference proteome</keyword>
<feature type="transmembrane region" description="Helical" evidence="8">
    <location>
        <begin position="174"/>
        <end position="194"/>
    </location>
</feature>
<evidence type="ECO:0000256" key="1">
    <source>
        <dbReference type="ARBA" id="ARBA00004141"/>
    </source>
</evidence>
<keyword evidence="6 8" id="KW-0472">Membrane</keyword>
<feature type="transmembrane region" description="Helical" evidence="8">
    <location>
        <begin position="111"/>
        <end position="130"/>
    </location>
</feature>
<dbReference type="InterPro" id="IPR000425">
    <property type="entry name" value="MIP"/>
</dbReference>
<evidence type="ECO:0000256" key="6">
    <source>
        <dbReference type="ARBA" id="ARBA00023136"/>
    </source>
</evidence>
<keyword evidence="4 7" id="KW-0812">Transmembrane</keyword>
<sequence length="326" mass="35308">MAEDTSVKFGVKAGWRAQSVWSEMLAEFVGCFVLLAFGAGCVAVAVVGLTESHRTMVIFQGAGGWMVIVWGWAFAVAMAVYVAGGVSGAHINPAVTLAFALKGNFPWRKVIPYWIAQVAGCFAGAAIVYYDYFRAINAWNLANHVVSRADPGGLTTFSIFATFPAAYYGSHLGLMLLDQIIATFFLVLFVFAIIDNMNVGPGSNLAPLMIGFAVAAIGLSFGVGTGYAINPARDFGPRLFCWLQGWGPNAFPGPHGYWWVPIVGPLIGAAIAVYFYDWCISRTLCVRARLLKERQPRVEQKGLGFKLEKLQQALDEVKTQIDGADK</sequence>
<dbReference type="InterPro" id="IPR050363">
    <property type="entry name" value="MIP/Aquaporin"/>
</dbReference>
<dbReference type="GO" id="GO:0005886">
    <property type="term" value="C:plasma membrane"/>
    <property type="evidence" value="ECO:0007669"/>
    <property type="project" value="TreeGrafter"/>
</dbReference>
<dbReference type="CDD" id="cd00333">
    <property type="entry name" value="MIP"/>
    <property type="match status" value="1"/>
</dbReference>
<dbReference type="PROSITE" id="PS00221">
    <property type="entry name" value="MIP"/>
    <property type="match status" value="1"/>
</dbReference>
<dbReference type="RefSeq" id="WP_065975437.1">
    <property type="nucleotide sequence ID" value="NZ_JAAOMO010000073.1"/>
</dbReference>
<accession>A0A1C2IGM1</accession>
<evidence type="ECO:0000256" key="3">
    <source>
        <dbReference type="ARBA" id="ARBA00022448"/>
    </source>
</evidence>
<feature type="transmembrane region" description="Helical" evidence="8">
    <location>
        <begin position="206"/>
        <end position="229"/>
    </location>
</feature>
<dbReference type="PANTHER" id="PTHR43829:SF9">
    <property type="entry name" value="AQUAPORIN-9"/>
    <property type="match status" value="1"/>
</dbReference>
<evidence type="ECO:0000256" key="2">
    <source>
        <dbReference type="ARBA" id="ARBA00006175"/>
    </source>
</evidence>
<name>A0A1C2IGM1_ACITH</name>
<dbReference type="Gene3D" id="1.20.1080.10">
    <property type="entry name" value="Glycerol uptake facilitator protein"/>
    <property type="match status" value="1"/>
</dbReference>
<dbReference type="InterPro" id="IPR023271">
    <property type="entry name" value="Aquaporin-like"/>
</dbReference>
<feature type="transmembrane region" description="Helical" evidence="8">
    <location>
        <begin position="256"/>
        <end position="276"/>
    </location>
</feature>
<proteinExistence type="inferred from homology"/>
<comment type="similarity">
    <text evidence="2 7">Belongs to the MIP/aquaporin (TC 1.A.8) family.</text>
</comment>